<dbReference type="AlphaFoldDB" id="A0A2U1TGU5"/>
<keyword evidence="1" id="KW-1133">Transmembrane helix</keyword>
<name>A0A2U1TGU5_9MICO</name>
<comment type="caution">
    <text evidence="2">The sequence shown here is derived from an EMBL/GenBank/DDBJ whole genome shotgun (WGS) entry which is preliminary data.</text>
</comment>
<keyword evidence="1" id="KW-0472">Membrane</keyword>
<dbReference type="EMBL" id="QEFB01000001">
    <property type="protein sequence ID" value="PWC08109.1"/>
    <property type="molecule type" value="Genomic_DNA"/>
</dbReference>
<gene>
    <name evidence="2" type="ORF">DF223_01775</name>
</gene>
<organism evidence="2 3">
    <name type="scientific">Mycetocola zhujimingii</name>
    <dbReference type="NCBI Taxonomy" id="2079792"/>
    <lineage>
        <taxon>Bacteria</taxon>
        <taxon>Bacillati</taxon>
        <taxon>Actinomycetota</taxon>
        <taxon>Actinomycetes</taxon>
        <taxon>Micrococcales</taxon>
        <taxon>Microbacteriaceae</taxon>
        <taxon>Mycetocola</taxon>
    </lineage>
</organism>
<dbReference type="Proteomes" id="UP000244962">
    <property type="component" value="Unassembled WGS sequence"/>
</dbReference>
<keyword evidence="1" id="KW-0812">Transmembrane</keyword>
<feature type="transmembrane region" description="Helical" evidence="1">
    <location>
        <begin position="20"/>
        <end position="42"/>
    </location>
</feature>
<dbReference type="RefSeq" id="WP_108961979.1">
    <property type="nucleotide sequence ID" value="NZ_QEFB01000001.1"/>
</dbReference>
<evidence type="ECO:0000313" key="2">
    <source>
        <dbReference type="EMBL" id="PWC08109.1"/>
    </source>
</evidence>
<accession>A0A2U1TGU5</accession>
<proteinExistence type="predicted"/>
<reference evidence="3" key="1">
    <citation type="submission" date="2018-04" db="EMBL/GenBank/DDBJ databases">
        <authorList>
            <person name="Liu S."/>
            <person name="Wang Z."/>
            <person name="Li J."/>
        </authorList>
    </citation>
    <scope>NUCLEOTIDE SEQUENCE [LARGE SCALE GENOMIC DNA]</scope>
    <source>
        <strain evidence="3">622</strain>
    </source>
</reference>
<protein>
    <submittedName>
        <fullName evidence="2">Uncharacterized protein</fullName>
    </submittedName>
</protein>
<evidence type="ECO:0000313" key="3">
    <source>
        <dbReference type="Proteomes" id="UP000244962"/>
    </source>
</evidence>
<evidence type="ECO:0000256" key="1">
    <source>
        <dbReference type="SAM" id="Phobius"/>
    </source>
</evidence>
<sequence>MRLASISEGFGNVLLEAVGWLFPAFLIVVIVALMVRVAIALVRRKPRGIKDAFEPIVRTGRIQSELYGVKTYDDGDLDPKGDNPPHGRT</sequence>
<keyword evidence="3" id="KW-1185">Reference proteome</keyword>